<dbReference type="InterPro" id="IPR050832">
    <property type="entry name" value="Bact_Acetyltransf"/>
</dbReference>
<dbReference type="PANTHER" id="PTHR43877">
    <property type="entry name" value="AMINOALKYLPHOSPHONATE N-ACETYLTRANSFERASE-RELATED-RELATED"/>
    <property type="match status" value="1"/>
</dbReference>
<dbReference type="InterPro" id="IPR000182">
    <property type="entry name" value="GNAT_dom"/>
</dbReference>
<dbReference type="PROSITE" id="PS51186">
    <property type="entry name" value="GNAT"/>
    <property type="match status" value="1"/>
</dbReference>
<evidence type="ECO:0000259" key="3">
    <source>
        <dbReference type="PROSITE" id="PS51186"/>
    </source>
</evidence>
<dbReference type="Proteomes" id="UP001620408">
    <property type="component" value="Unassembled WGS sequence"/>
</dbReference>
<name>A0ABW8JZA4_9GAMM</name>
<dbReference type="SUPFAM" id="SSF55729">
    <property type="entry name" value="Acyl-CoA N-acyltransferases (Nat)"/>
    <property type="match status" value="1"/>
</dbReference>
<reference evidence="4 5" key="1">
    <citation type="submission" date="2020-10" db="EMBL/GenBank/DDBJ databases">
        <title>Phylogeny of dyella-like bacteria.</title>
        <authorList>
            <person name="Fu J."/>
        </authorList>
    </citation>
    <scope>NUCLEOTIDE SEQUENCE [LARGE SCALE GENOMIC DNA]</scope>
    <source>
        <strain evidence="4 5">BB4</strain>
    </source>
</reference>
<proteinExistence type="predicted"/>
<evidence type="ECO:0000256" key="2">
    <source>
        <dbReference type="ARBA" id="ARBA00023315"/>
    </source>
</evidence>
<dbReference type="Gene3D" id="3.40.630.30">
    <property type="match status" value="1"/>
</dbReference>
<dbReference type="EMBL" id="JADIKD010000005">
    <property type="protein sequence ID" value="MFK2915881.1"/>
    <property type="molecule type" value="Genomic_DNA"/>
</dbReference>
<evidence type="ECO:0000313" key="4">
    <source>
        <dbReference type="EMBL" id="MFK2915881.1"/>
    </source>
</evidence>
<dbReference type="InterPro" id="IPR016181">
    <property type="entry name" value="Acyl_CoA_acyltransferase"/>
</dbReference>
<keyword evidence="1" id="KW-0808">Transferase</keyword>
<dbReference type="PANTHER" id="PTHR43877:SF2">
    <property type="entry name" value="AMINOALKYLPHOSPHONATE N-ACETYLTRANSFERASE-RELATED"/>
    <property type="match status" value="1"/>
</dbReference>
<evidence type="ECO:0000313" key="5">
    <source>
        <dbReference type="Proteomes" id="UP001620408"/>
    </source>
</evidence>
<organism evidence="4 5">
    <name type="scientific">Dyella koreensis</name>
    <dbReference type="NCBI Taxonomy" id="311235"/>
    <lineage>
        <taxon>Bacteria</taxon>
        <taxon>Pseudomonadati</taxon>
        <taxon>Pseudomonadota</taxon>
        <taxon>Gammaproteobacteria</taxon>
        <taxon>Lysobacterales</taxon>
        <taxon>Rhodanobacteraceae</taxon>
        <taxon>Dyella</taxon>
    </lineage>
</organism>
<dbReference type="CDD" id="cd04301">
    <property type="entry name" value="NAT_SF"/>
    <property type="match status" value="1"/>
</dbReference>
<dbReference type="Pfam" id="PF00583">
    <property type="entry name" value="Acetyltransf_1"/>
    <property type="match status" value="1"/>
</dbReference>
<accession>A0ABW8JZA4</accession>
<protein>
    <submittedName>
        <fullName evidence="4">GNAT family N-acetyltransferase</fullName>
    </submittedName>
</protein>
<comment type="caution">
    <text evidence="4">The sequence shown here is derived from an EMBL/GenBank/DDBJ whole genome shotgun (WGS) entry which is preliminary data.</text>
</comment>
<sequence>MSTPVIVRPITPGDSAAWRPLWNGYNAFYGRHGETALPDEITQVTWSRFFDEAEPVHALVAEHEGRLLGLAHYLFHRSTIQIGPSCYLQDLFTVEQARGKGVGRALIQAVYGRAHAAGAPRVYWQTHHTNATAMRLYDQVAEQSGFVVYRKLL</sequence>
<keyword evidence="5" id="KW-1185">Reference proteome</keyword>
<evidence type="ECO:0000256" key="1">
    <source>
        <dbReference type="ARBA" id="ARBA00022679"/>
    </source>
</evidence>
<keyword evidence="2" id="KW-0012">Acyltransferase</keyword>
<gene>
    <name evidence="4" type="ORF">ISS97_01285</name>
</gene>
<feature type="domain" description="N-acetyltransferase" evidence="3">
    <location>
        <begin position="5"/>
        <end position="153"/>
    </location>
</feature>
<dbReference type="RefSeq" id="WP_379987470.1">
    <property type="nucleotide sequence ID" value="NZ_JADIKD010000005.1"/>
</dbReference>